<gene>
    <name evidence="1" type="primary">ORF43838</name>
</gene>
<evidence type="ECO:0000313" key="1">
    <source>
        <dbReference type="EMBL" id="CEK61978.1"/>
    </source>
</evidence>
<feature type="non-terminal residue" evidence="1">
    <location>
        <position position="59"/>
    </location>
</feature>
<reference evidence="1" key="1">
    <citation type="submission" date="2014-12" db="EMBL/GenBank/DDBJ databases">
        <title>Insight into the proteome of Arion vulgaris.</title>
        <authorList>
            <person name="Aradska J."/>
            <person name="Bulat T."/>
            <person name="Smidak R."/>
            <person name="Sarate P."/>
            <person name="Gangsoo J."/>
            <person name="Sialana F."/>
            <person name="Bilban M."/>
            <person name="Lubec G."/>
        </authorList>
    </citation>
    <scope>NUCLEOTIDE SEQUENCE</scope>
    <source>
        <tissue evidence="1">Skin</tissue>
    </source>
</reference>
<accession>A0A0B6Z0G4</accession>
<organism evidence="1">
    <name type="scientific">Arion vulgaris</name>
    <dbReference type="NCBI Taxonomy" id="1028688"/>
    <lineage>
        <taxon>Eukaryota</taxon>
        <taxon>Metazoa</taxon>
        <taxon>Spiralia</taxon>
        <taxon>Lophotrochozoa</taxon>
        <taxon>Mollusca</taxon>
        <taxon>Gastropoda</taxon>
        <taxon>Heterobranchia</taxon>
        <taxon>Euthyneura</taxon>
        <taxon>Panpulmonata</taxon>
        <taxon>Eupulmonata</taxon>
        <taxon>Stylommatophora</taxon>
        <taxon>Helicina</taxon>
        <taxon>Arionoidea</taxon>
        <taxon>Arionidae</taxon>
        <taxon>Arion</taxon>
    </lineage>
</organism>
<proteinExistence type="predicted"/>
<sequence length="59" mass="6535">MQCMTVLSCLFRNKQKNSKMFLLFVMSSSPSSSSVSLTELGSHDSPEKLYILCKLTGIS</sequence>
<name>A0A0B6Z0G4_9EUPU</name>
<dbReference type="AlphaFoldDB" id="A0A0B6Z0G4"/>
<protein>
    <submittedName>
        <fullName evidence="1">Uncharacterized protein</fullName>
    </submittedName>
</protein>
<dbReference type="EMBL" id="HACG01015113">
    <property type="protein sequence ID" value="CEK61978.1"/>
    <property type="molecule type" value="Transcribed_RNA"/>
</dbReference>